<dbReference type="Proteomes" id="UP000030004">
    <property type="component" value="Unassembled WGS sequence"/>
</dbReference>
<dbReference type="RefSeq" id="WP_043754201.1">
    <property type="nucleotide sequence ID" value="NZ_AQQX01000019.1"/>
</dbReference>
<evidence type="ECO:0000313" key="1">
    <source>
        <dbReference type="EMBL" id="KGM46830.1"/>
    </source>
</evidence>
<evidence type="ECO:0000313" key="2">
    <source>
        <dbReference type="Proteomes" id="UP000030004"/>
    </source>
</evidence>
<sequence>MHFSDLSKWIGVLGIVVLPGTAVNATCFVCDEVVEFDALRAACFMQEAEDYMTKAGQDGRVEIDLTVCTGAEAGGSRGLDAFPFFPGNDGPGGDGDVRSDPKLRTVYILDTEGVNCLHDILSAWDGPIDPTLTVDLLAECE</sequence>
<reference evidence="1 2" key="1">
    <citation type="journal article" date="2015" name="Antonie Van Leeuwenhoek">
        <title>Pseudooceanicola atlanticus gen. nov. sp. nov., isolated from surface seawater of the Atlantic Ocean and reclassification of Oceanicola batsensis, Oceanicola marinus, Oceanicola nitratireducens, Oceanicola nanhaiensis, Oceanicola antarcticus and Oceanicola flagellatus, as Pseudooceanicola batsensis comb. nov., Pseudooceanicola marinus comb. nov., Pseudooceanicola nitratireducens comb. nov., Pseudooceanicola nanhaiensis comb. nov., Pseudooceanicola antarcticus comb. nov., and Pseudooceanicola flagellatus comb. nov.</title>
        <authorList>
            <person name="Lai Q."/>
            <person name="Li G."/>
            <person name="Liu X."/>
            <person name="Du Y."/>
            <person name="Sun F."/>
            <person name="Shao Z."/>
        </authorList>
    </citation>
    <scope>NUCLEOTIDE SEQUENCE [LARGE SCALE GENOMIC DNA]</scope>
    <source>
        <strain evidence="1 2">22II-s11g</strain>
    </source>
</reference>
<dbReference type="STRING" id="1461694.ATO9_21515"/>
<comment type="caution">
    <text evidence="1">The sequence shown here is derived from an EMBL/GenBank/DDBJ whole genome shotgun (WGS) entry which is preliminary data.</text>
</comment>
<proteinExistence type="predicted"/>
<protein>
    <submittedName>
        <fullName evidence="1">Uncharacterized protein</fullName>
    </submittedName>
</protein>
<gene>
    <name evidence="1" type="ORF">ATO9_21515</name>
</gene>
<name>A0A0A0E9I1_9RHOB</name>
<dbReference type="AlphaFoldDB" id="A0A0A0E9I1"/>
<accession>A0A0A0E9I1</accession>
<dbReference type="EMBL" id="AQQX01000019">
    <property type="protein sequence ID" value="KGM46830.1"/>
    <property type="molecule type" value="Genomic_DNA"/>
</dbReference>
<dbReference type="OrthoDB" id="8401888at2"/>
<organism evidence="1 2">
    <name type="scientific">Pseudooceanicola atlanticus</name>
    <dbReference type="NCBI Taxonomy" id="1461694"/>
    <lineage>
        <taxon>Bacteria</taxon>
        <taxon>Pseudomonadati</taxon>
        <taxon>Pseudomonadota</taxon>
        <taxon>Alphaproteobacteria</taxon>
        <taxon>Rhodobacterales</taxon>
        <taxon>Paracoccaceae</taxon>
        <taxon>Pseudooceanicola</taxon>
    </lineage>
</organism>
<keyword evidence="2" id="KW-1185">Reference proteome</keyword>